<dbReference type="InterPro" id="IPR017853">
    <property type="entry name" value="GH"/>
</dbReference>
<accession>A0ABT1RZI5</accession>
<dbReference type="Gene3D" id="2.60.40.1180">
    <property type="entry name" value="Golgi alpha-mannosidase II"/>
    <property type="match status" value="1"/>
</dbReference>
<dbReference type="InterPro" id="IPR014756">
    <property type="entry name" value="Ig_E-set"/>
</dbReference>
<dbReference type="Gene3D" id="2.60.40.10">
    <property type="entry name" value="Immunoglobulins"/>
    <property type="match status" value="1"/>
</dbReference>
<dbReference type="InterPro" id="IPR013780">
    <property type="entry name" value="Glyco_hydro_b"/>
</dbReference>
<dbReference type="InterPro" id="IPR004185">
    <property type="entry name" value="Glyco_hydro_13_lg-like_dom"/>
</dbReference>
<reference evidence="6 7" key="1">
    <citation type="submission" date="2022-06" db="EMBL/GenBank/DDBJ databases">
        <title>Isolation of gut microbiota from human fecal samples.</title>
        <authorList>
            <person name="Pamer E.G."/>
            <person name="Barat B."/>
            <person name="Waligurski E."/>
            <person name="Medina S."/>
            <person name="Paddock L."/>
            <person name="Mostad J."/>
        </authorList>
    </citation>
    <scope>NUCLEOTIDE SEQUENCE [LARGE SCALE GENOMIC DNA]</scope>
    <source>
        <strain evidence="6 7">DFI.9.73</strain>
    </source>
</reference>
<keyword evidence="2" id="KW-0378">Hydrolase</keyword>
<dbReference type="CDD" id="cd02857">
    <property type="entry name" value="E_set_CDase_PDE_N"/>
    <property type="match status" value="1"/>
</dbReference>
<evidence type="ECO:0000313" key="6">
    <source>
        <dbReference type="EMBL" id="MCQ4840093.1"/>
    </source>
</evidence>
<keyword evidence="3" id="KW-0624">Polysaccharide degradation</keyword>
<dbReference type="SMART" id="SM00642">
    <property type="entry name" value="Aamy"/>
    <property type="match status" value="1"/>
</dbReference>
<keyword evidence="4" id="KW-0326">Glycosidase</keyword>
<dbReference type="InterPro" id="IPR013783">
    <property type="entry name" value="Ig-like_fold"/>
</dbReference>
<dbReference type="Pfam" id="PF02903">
    <property type="entry name" value="Alpha-amylase_N"/>
    <property type="match status" value="1"/>
</dbReference>
<evidence type="ECO:0000256" key="4">
    <source>
        <dbReference type="ARBA" id="ARBA00023295"/>
    </source>
</evidence>
<organism evidence="6 7">
    <name type="scientific">Neglectibacter timonensis</name>
    <dbReference type="NCBI Taxonomy" id="1776382"/>
    <lineage>
        <taxon>Bacteria</taxon>
        <taxon>Bacillati</taxon>
        <taxon>Bacillota</taxon>
        <taxon>Clostridia</taxon>
        <taxon>Eubacteriales</taxon>
        <taxon>Oscillospiraceae</taxon>
        <taxon>Neglectibacter</taxon>
    </lineage>
</organism>
<evidence type="ECO:0000256" key="2">
    <source>
        <dbReference type="ARBA" id="ARBA00022801"/>
    </source>
</evidence>
<keyword evidence="7" id="KW-1185">Reference proteome</keyword>
<gene>
    <name evidence="6" type="ORF">NE695_09220</name>
</gene>
<dbReference type="Pfam" id="PF00128">
    <property type="entry name" value="Alpha-amylase"/>
    <property type="match status" value="1"/>
</dbReference>
<dbReference type="Gene3D" id="3.20.20.80">
    <property type="entry name" value="Glycosidases"/>
    <property type="match status" value="1"/>
</dbReference>
<name>A0ABT1RZI5_9FIRM</name>
<evidence type="ECO:0000256" key="1">
    <source>
        <dbReference type="ARBA" id="ARBA00008061"/>
    </source>
</evidence>
<sequence length="580" mass="66604">MNLQAILHIPKSNYAYPVSGLDFRVRLRAGRGDLDSVRLVIGNQYLWETREEFPMEKLGSDGLFDYYQYEYHCTDTRLGYYFLLKKGEEELIYTENGFLEPGSVDIDHDRIGFVHFQFPFINGIDVHKKPSWVNSAVFYQIFPERFCNGDPSLSPETVCQWGGKPDRMNFFGGDLPGVIQKLPYLSELGVNALYLTPIFEASTNHKYDTNDYTRIDPHFGDESTLVELVQKAHERGIRIMLDGVFNHCGFFFRQFQDVLKHGEKSPYRDWFHIKSFPVTLDPPNFDGFAIGPYMPKFNTENREVMEYLLGAVAKWTRTGIDGWRLDVADEVDAHFWREFRKTVRGINPDAVIIGENWWNAEPWLRGDQFDGVMNYAVQRASVLYFAEDRIGPKKFEESLTENLVRYTDQANDCMLNLLDSHDTARFLNTCGGEAGRLKNAAVFQYTFVGMPCTYYGTEIGMTGGNDPDCRRTFDWEESHWNREMFEFYQKLMALRKGQKALQYGTVRFCSAGEVFAMERSCGEDTLVTVVNNTDGEQEFVLPGNRALDLLSGAGYTGEAGKIRLKLPAFSSVILKKETVQ</sequence>
<dbReference type="InterPro" id="IPR045857">
    <property type="entry name" value="O16G_dom_2"/>
</dbReference>
<dbReference type="RefSeq" id="WP_256191820.1">
    <property type="nucleotide sequence ID" value="NZ_CAJKKG010000035.1"/>
</dbReference>
<dbReference type="SUPFAM" id="SSF51011">
    <property type="entry name" value="Glycosyl hydrolase domain"/>
    <property type="match status" value="1"/>
</dbReference>
<dbReference type="PANTHER" id="PTHR10357">
    <property type="entry name" value="ALPHA-AMYLASE FAMILY MEMBER"/>
    <property type="match status" value="1"/>
</dbReference>
<feature type="domain" description="Glycosyl hydrolase family 13 catalytic" evidence="5">
    <location>
        <begin position="140"/>
        <end position="495"/>
    </location>
</feature>
<evidence type="ECO:0000256" key="3">
    <source>
        <dbReference type="ARBA" id="ARBA00023001"/>
    </source>
</evidence>
<dbReference type="Gene3D" id="3.90.400.10">
    <property type="entry name" value="Oligo-1,6-glucosidase, Domain 2"/>
    <property type="match status" value="1"/>
</dbReference>
<keyword evidence="3" id="KW-0136">Cellulose degradation</keyword>
<protein>
    <submittedName>
        <fullName evidence="6">Alpha-glycosidase</fullName>
    </submittedName>
</protein>
<dbReference type="InterPro" id="IPR006047">
    <property type="entry name" value="GH13_cat_dom"/>
</dbReference>
<evidence type="ECO:0000259" key="5">
    <source>
        <dbReference type="SMART" id="SM00642"/>
    </source>
</evidence>
<dbReference type="EMBL" id="JANFZH010000018">
    <property type="protein sequence ID" value="MCQ4840093.1"/>
    <property type="molecule type" value="Genomic_DNA"/>
</dbReference>
<comment type="caution">
    <text evidence="6">The sequence shown here is derived from an EMBL/GenBank/DDBJ whole genome shotgun (WGS) entry which is preliminary data.</text>
</comment>
<dbReference type="Proteomes" id="UP001524473">
    <property type="component" value="Unassembled WGS sequence"/>
</dbReference>
<proteinExistence type="inferred from homology"/>
<keyword evidence="3" id="KW-0119">Carbohydrate metabolism</keyword>
<dbReference type="SUPFAM" id="SSF51445">
    <property type="entry name" value="(Trans)glycosidases"/>
    <property type="match status" value="1"/>
</dbReference>
<comment type="similarity">
    <text evidence="1">Belongs to the glycosyl hydrolase 13 family.</text>
</comment>
<dbReference type="PANTHER" id="PTHR10357:SF210">
    <property type="entry name" value="MALTODEXTRIN GLUCOSIDASE"/>
    <property type="match status" value="1"/>
</dbReference>
<dbReference type="SUPFAM" id="SSF81296">
    <property type="entry name" value="E set domains"/>
    <property type="match status" value="1"/>
</dbReference>
<evidence type="ECO:0000313" key="7">
    <source>
        <dbReference type="Proteomes" id="UP001524473"/>
    </source>
</evidence>
<dbReference type="CDD" id="cd11338">
    <property type="entry name" value="AmyAc_CMD"/>
    <property type="match status" value="1"/>
</dbReference>